<sequence length="67" mass="7128">MISNSSEAQAEDGVVGVASVLWDGEPDERDYPARICHTDENTHIPVKVVAAGDQRPRALGNRAGAVQ</sequence>
<evidence type="ECO:0000313" key="1">
    <source>
        <dbReference type="EMBL" id="UQX11194.1"/>
    </source>
</evidence>
<reference evidence="1" key="1">
    <citation type="submission" date="2022-05" db="EMBL/GenBank/DDBJ databases">
        <title>A methanotrophic Mycobacterium dominates a cave microbial ecosystem.</title>
        <authorList>
            <person name="Van Spanning R.J.M."/>
            <person name="Guan Q."/>
            <person name="Melkonian C."/>
            <person name="Gallant J."/>
            <person name="Polerecky L."/>
            <person name="Flot J.-F."/>
            <person name="Brandt B.W."/>
            <person name="Braster M."/>
            <person name="Iturbe Espinoza P."/>
            <person name="Aerts J."/>
            <person name="Meima-Franke M."/>
            <person name="Piersma S.R."/>
            <person name="Bunduc C."/>
            <person name="Ummels R."/>
            <person name="Pain A."/>
            <person name="Fleming E.J."/>
            <person name="van der Wel N."/>
            <person name="Gherman V.D."/>
            <person name="Sarbu S.M."/>
            <person name="Bodelier P.L.E."/>
            <person name="Bitter W."/>
        </authorList>
    </citation>
    <scope>NUCLEOTIDE SEQUENCE</scope>
    <source>
        <strain evidence="1">Sulfur Cave</strain>
    </source>
</reference>
<dbReference type="RefSeq" id="WP_249763022.1">
    <property type="nucleotide sequence ID" value="NZ_CP097320.1"/>
</dbReference>
<accession>A0ABY4QKV5</accession>
<protein>
    <submittedName>
        <fullName evidence="1">Uncharacterized protein</fullName>
    </submittedName>
</protein>
<keyword evidence="2" id="KW-1185">Reference proteome</keyword>
<proteinExistence type="predicted"/>
<name>A0ABY4QKV5_9MYCO</name>
<dbReference type="Proteomes" id="UP001056610">
    <property type="component" value="Chromosome"/>
</dbReference>
<organism evidence="1 2">
    <name type="scientific">Candidatus Mycobacterium methanotrophicum</name>
    <dbReference type="NCBI Taxonomy" id="2943498"/>
    <lineage>
        <taxon>Bacteria</taxon>
        <taxon>Bacillati</taxon>
        <taxon>Actinomycetota</taxon>
        <taxon>Actinomycetes</taxon>
        <taxon>Mycobacteriales</taxon>
        <taxon>Mycobacteriaceae</taxon>
        <taxon>Mycobacterium</taxon>
    </lineage>
</organism>
<dbReference type="EMBL" id="CP097320">
    <property type="protein sequence ID" value="UQX11194.1"/>
    <property type="molecule type" value="Genomic_DNA"/>
</dbReference>
<evidence type="ECO:0000313" key="2">
    <source>
        <dbReference type="Proteomes" id="UP001056610"/>
    </source>
</evidence>
<gene>
    <name evidence="1" type="ORF">M5I08_01125</name>
</gene>